<reference evidence="1" key="1">
    <citation type="submission" date="2020-03" db="EMBL/GenBank/DDBJ databases">
        <title>The deep terrestrial virosphere.</title>
        <authorList>
            <person name="Holmfeldt K."/>
            <person name="Nilsson E."/>
            <person name="Simone D."/>
            <person name="Lopez-Fernandez M."/>
            <person name="Wu X."/>
            <person name="de Brujin I."/>
            <person name="Lundin D."/>
            <person name="Andersson A."/>
            <person name="Bertilsson S."/>
            <person name="Dopson M."/>
        </authorList>
    </citation>
    <scope>NUCLEOTIDE SEQUENCE</scope>
    <source>
        <strain evidence="1">MM415B03501</strain>
    </source>
</reference>
<gene>
    <name evidence="1" type="ORF">MM415B03501_0005</name>
</gene>
<dbReference type="AlphaFoldDB" id="A0A6M3L7L8"/>
<dbReference type="EMBL" id="MT142953">
    <property type="protein sequence ID" value="QJA90987.1"/>
    <property type="molecule type" value="Genomic_DNA"/>
</dbReference>
<protein>
    <submittedName>
        <fullName evidence="1">Uncharacterized protein</fullName>
    </submittedName>
</protein>
<name>A0A6M3L7L8_9ZZZZ</name>
<evidence type="ECO:0000313" key="1">
    <source>
        <dbReference type="EMBL" id="QJA90987.1"/>
    </source>
</evidence>
<accession>A0A6M3L7L8</accession>
<sequence length="62" mass="7304">MSMDEVIRQQDKLCTNCGTIIFDSIKSEWRQSYYYRDIYSLFCSKKCAVEYCTSGIEKVKVV</sequence>
<organism evidence="1">
    <name type="scientific">viral metagenome</name>
    <dbReference type="NCBI Taxonomy" id="1070528"/>
    <lineage>
        <taxon>unclassified sequences</taxon>
        <taxon>metagenomes</taxon>
        <taxon>organismal metagenomes</taxon>
    </lineage>
</organism>
<proteinExistence type="predicted"/>